<gene>
    <name evidence="2" type="ORF">GCM10007968_17010</name>
</gene>
<reference evidence="2" key="1">
    <citation type="journal article" date="2014" name="Int. J. Syst. Evol. Microbiol.">
        <title>Complete genome sequence of Corynebacterium casei LMG S-19264T (=DSM 44701T), isolated from a smear-ripened cheese.</title>
        <authorList>
            <consortium name="US DOE Joint Genome Institute (JGI-PGF)"/>
            <person name="Walter F."/>
            <person name="Albersmeier A."/>
            <person name="Kalinowski J."/>
            <person name="Ruckert C."/>
        </authorList>
    </citation>
    <scope>NUCLEOTIDE SEQUENCE</scope>
    <source>
        <strain evidence="2">JCM 15325</strain>
    </source>
</reference>
<feature type="transmembrane region" description="Helical" evidence="1">
    <location>
        <begin position="55"/>
        <end position="76"/>
    </location>
</feature>
<sequence length="92" mass="10250">MIETTVFHGIFAVLTVLLMTQAAKLLFQIKGVLTLITALTFGLCFSVFIEGRHEMSGIFFMGGLYGLAAVGLYAAARTVFRLFRFRREGPFH</sequence>
<proteinExistence type="predicted"/>
<protein>
    <submittedName>
        <fullName evidence="2">Uncharacterized protein</fullName>
    </submittedName>
</protein>
<dbReference type="AlphaFoldDB" id="A0A917S3U9"/>
<keyword evidence="3" id="KW-1185">Reference proteome</keyword>
<feature type="transmembrane region" description="Helical" evidence="1">
    <location>
        <begin position="6"/>
        <end position="27"/>
    </location>
</feature>
<evidence type="ECO:0000313" key="3">
    <source>
        <dbReference type="Proteomes" id="UP000654670"/>
    </source>
</evidence>
<dbReference type="EMBL" id="BMOK01000006">
    <property type="protein sequence ID" value="GGL53528.1"/>
    <property type="molecule type" value="Genomic_DNA"/>
</dbReference>
<comment type="caution">
    <text evidence="2">The sequence shown here is derived from an EMBL/GenBank/DDBJ whole genome shotgun (WGS) entry which is preliminary data.</text>
</comment>
<evidence type="ECO:0000256" key="1">
    <source>
        <dbReference type="SAM" id="Phobius"/>
    </source>
</evidence>
<organism evidence="2 3">
    <name type="scientific">Sporolactobacillus putidus</name>
    <dbReference type="NCBI Taxonomy" id="492735"/>
    <lineage>
        <taxon>Bacteria</taxon>
        <taxon>Bacillati</taxon>
        <taxon>Bacillota</taxon>
        <taxon>Bacilli</taxon>
        <taxon>Bacillales</taxon>
        <taxon>Sporolactobacillaceae</taxon>
        <taxon>Sporolactobacillus</taxon>
    </lineage>
</organism>
<dbReference type="Proteomes" id="UP000654670">
    <property type="component" value="Unassembled WGS sequence"/>
</dbReference>
<keyword evidence="1" id="KW-1133">Transmembrane helix</keyword>
<name>A0A917S3U9_9BACL</name>
<feature type="transmembrane region" description="Helical" evidence="1">
    <location>
        <begin position="32"/>
        <end position="49"/>
    </location>
</feature>
<reference evidence="2" key="2">
    <citation type="submission" date="2020-09" db="EMBL/GenBank/DDBJ databases">
        <authorList>
            <person name="Sun Q."/>
            <person name="Ohkuma M."/>
        </authorList>
    </citation>
    <scope>NUCLEOTIDE SEQUENCE</scope>
    <source>
        <strain evidence="2">JCM 15325</strain>
    </source>
</reference>
<evidence type="ECO:0000313" key="2">
    <source>
        <dbReference type="EMBL" id="GGL53528.1"/>
    </source>
</evidence>
<accession>A0A917S3U9</accession>
<keyword evidence="1" id="KW-0812">Transmembrane</keyword>
<dbReference type="RefSeq" id="WP_188802678.1">
    <property type="nucleotide sequence ID" value="NZ_BMOK01000006.1"/>
</dbReference>
<keyword evidence="1" id="KW-0472">Membrane</keyword>